<proteinExistence type="inferred from homology"/>
<protein>
    <submittedName>
        <fullName evidence="3">UPF0462 protein C4orf33 homolog</fullName>
    </submittedName>
</protein>
<accession>A0ABM0GSU4</accession>
<dbReference type="GeneID" id="100374324"/>
<sequence>MTCLQFEIKHQWNSTPVDHRPINIKLSSDHDNQCVLMEVEGPFFNDPSAPSGMAGKPFPNLWDYEVVEAFFLGEQDRYLEVELCPHGQHLLLQLNGMRNMLKDELSIDFNATIDGDTWHGVAKIPMKYFPPKTTKFNAYAIHGSGDGRIYEALYPTPHGKYKEPDFHRLEYFQEESFKDIITDTPGLWNTR</sequence>
<dbReference type="RefSeq" id="XP_002736601.1">
    <property type="nucleotide sequence ID" value="XM_002736555.2"/>
</dbReference>
<keyword evidence="2" id="KW-1185">Reference proteome</keyword>
<dbReference type="Gene3D" id="2.60.40.1190">
    <property type="match status" value="1"/>
</dbReference>
<dbReference type="PANTHER" id="PTHR31475">
    <property type="entry name" value="UPF0462 PROTEIN"/>
    <property type="match status" value="1"/>
</dbReference>
<evidence type="ECO:0000313" key="2">
    <source>
        <dbReference type="Proteomes" id="UP000694865"/>
    </source>
</evidence>
<evidence type="ECO:0000313" key="3">
    <source>
        <dbReference type="RefSeq" id="XP_002736601.1"/>
    </source>
</evidence>
<comment type="similarity">
    <text evidence="1">Belongs to the UPF0462 family.</text>
</comment>
<evidence type="ECO:0000256" key="1">
    <source>
        <dbReference type="ARBA" id="ARBA00038085"/>
    </source>
</evidence>
<organism evidence="2 3">
    <name type="scientific">Saccoglossus kowalevskii</name>
    <name type="common">Acorn worm</name>
    <dbReference type="NCBI Taxonomy" id="10224"/>
    <lineage>
        <taxon>Eukaryota</taxon>
        <taxon>Metazoa</taxon>
        <taxon>Hemichordata</taxon>
        <taxon>Enteropneusta</taxon>
        <taxon>Harrimaniidae</taxon>
        <taxon>Saccoglossus</taxon>
    </lineage>
</organism>
<name>A0ABM0GSU4_SACKO</name>
<dbReference type="Proteomes" id="UP000694865">
    <property type="component" value="Unplaced"/>
</dbReference>
<gene>
    <name evidence="3" type="primary">LOC100374324</name>
</gene>
<reference evidence="3" key="1">
    <citation type="submission" date="2025-08" db="UniProtKB">
        <authorList>
            <consortium name="RefSeq"/>
        </authorList>
    </citation>
    <scope>IDENTIFICATION</scope>
    <source>
        <tissue evidence="3">Testes</tissue>
    </source>
</reference>
<dbReference type="PANTHER" id="PTHR31475:SF5">
    <property type="entry name" value="UPF0462 PROTEIN C4ORF33 HOMOLOG"/>
    <property type="match status" value="1"/>
</dbReference>